<accession>X6N0T5</accession>
<dbReference type="SUPFAM" id="SSF48350">
    <property type="entry name" value="GTPase activation domain, GAP"/>
    <property type="match status" value="1"/>
</dbReference>
<gene>
    <name evidence="2" type="ORF">RFI_18320</name>
</gene>
<organism evidence="2 3">
    <name type="scientific">Reticulomyxa filosa</name>
    <dbReference type="NCBI Taxonomy" id="46433"/>
    <lineage>
        <taxon>Eukaryota</taxon>
        <taxon>Sar</taxon>
        <taxon>Rhizaria</taxon>
        <taxon>Retaria</taxon>
        <taxon>Foraminifera</taxon>
        <taxon>Monothalamids</taxon>
        <taxon>Reticulomyxidae</taxon>
        <taxon>Reticulomyxa</taxon>
    </lineage>
</organism>
<dbReference type="GO" id="GO:0007165">
    <property type="term" value="P:signal transduction"/>
    <property type="evidence" value="ECO:0007669"/>
    <property type="project" value="InterPro"/>
</dbReference>
<dbReference type="PROSITE" id="PS50238">
    <property type="entry name" value="RHOGAP"/>
    <property type="match status" value="1"/>
</dbReference>
<keyword evidence="3" id="KW-1185">Reference proteome</keyword>
<dbReference type="EMBL" id="ASPP01014247">
    <property type="protein sequence ID" value="ETO18922.1"/>
    <property type="molecule type" value="Genomic_DNA"/>
</dbReference>
<dbReference type="InterPro" id="IPR000198">
    <property type="entry name" value="RhoGAP_dom"/>
</dbReference>
<comment type="caution">
    <text evidence="2">The sequence shown here is derived from an EMBL/GenBank/DDBJ whole genome shotgun (WGS) entry which is preliminary data.</text>
</comment>
<dbReference type="Proteomes" id="UP000023152">
    <property type="component" value="Unassembled WGS sequence"/>
</dbReference>
<sequence length="396" mass="45422">MEDNHKDEKRRSQVAEEEKALTANDLIIDSKLQHENRELILNHWLRTTMTKIERKGKESAIDIYQIFPDDIIKIICTYSKFTVPPLLEHYKDQMLNVHDGLHQMGIFRRTANALDVKKAKDYFYKYTHEQRSTNQNGSGHDSGATASLRELNYSSLKITNVIQDVDSDVYAQLIKIYFNEMQLNVFDCNNIDDWLRTHSTLRALLSSCTTSNGHKHITCAVSSESDIKENVDVNASPCYDSLCKQIVFQEIHSDIHRELTLWLCDLSAVIAQSSQHTLMGCTNMSIVLTPCLINNNSFNQQCTDFEHMSKYLDYLKICTSMVERIIAWRMCTLQLRSLVSHSLQTTSLHNNKIAIPLSPGRDVEQSLASTDYTFDHISNAKGDMSPTFKRQDSTRL</sequence>
<dbReference type="Gene3D" id="1.10.555.10">
    <property type="entry name" value="Rho GTPase activation protein"/>
    <property type="match status" value="1"/>
</dbReference>
<name>X6N0T5_RETFI</name>
<protein>
    <recommendedName>
        <fullName evidence="1">Rho-GAP domain-containing protein</fullName>
    </recommendedName>
</protein>
<feature type="domain" description="Rho-GAP" evidence="1">
    <location>
        <begin position="69"/>
        <end position="326"/>
    </location>
</feature>
<dbReference type="AlphaFoldDB" id="X6N0T5"/>
<evidence type="ECO:0000259" key="1">
    <source>
        <dbReference type="PROSITE" id="PS50238"/>
    </source>
</evidence>
<evidence type="ECO:0000313" key="3">
    <source>
        <dbReference type="Proteomes" id="UP000023152"/>
    </source>
</evidence>
<evidence type="ECO:0000313" key="2">
    <source>
        <dbReference type="EMBL" id="ETO18922.1"/>
    </source>
</evidence>
<dbReference type="SMART" id="SM00324">
    <property type="entry name" value="RhoGAP"/>
    <property type="match status" value="1"/>
</dbReference>
<dbReference type="Pfam" id="PF00620">
    <property type="entry name" value="RhoGAP"/>
    <property type="match status" value="1"/>
</dbReference>
<reference evidence="2 3" key="1">
    <citation type="journal article" date="2013" name="Curr. Biol.">
        <title>The Genome of the Foraminiferan Reticulomyxa filosa.</title>
        <authorList>
            <person name="Glockner G."/>
            <person name="Hulsmann N."/>
            <person name="Schleicher M."/>
            <person name="Noegel A.A."/>
            <person name="Eichinger L."/>
            <person name="Gallinger C."/>
            <person name="Pawlowski J."/>
            <person name="Sierra R."/>
            <person name="Euteneuer U."/>
            <person name="Pillet L."/>
            <person name="Moustafa A."/>
            <person name="Platzer M."/>
            <person name="Groth M."/>
            <person name="Szafranski K."/>
            <person name="Schliwa M."/>
        </authorList>
    </citation>
    <scope>NUCLEOTIDE SEQUENCE [LARGE SCALE GENOMIC DNA]</scope>
</reference>
<dbReference type="InterPro" id="IPR008936">
    <property type="entry name" value="Rho_GTPase_activation_prot"/>
</dbReference>
<proteinExistence type="predicted"/>